<dbReference type="SMART" id="SM00922">
    <property type="entry name" value="MR_MLE"/>
    <property type="match status" value="1"/>
</dbReference>
<dbReference type="PANTHER" id="PTHR48080:SF3">
    <property type="entry name" value="ENOLASE SUPERFAMILY MEMBER DDB_G0284701"/>
    <property type="match status" value="1"/>
</dbReference>
<dbReference type="SFLD" id="SFLDS00001">
    <property type="entry name" value="Enolase"/>
    <property type="match status" value="1"/>
</dbReference>
<dbReference type="Gene3D" id="3.20.20.120">
    <property type="entry name" value="Enolase-like C-terminal domain"/>
    <property type="match status" value="1"/>
</dbReference>
<dbReference type="AlphaFoldDB" id="A0A271K8T3"/>
<dbReference type="SUPFAM" id="SSF54826">
    <property type="entry name" value="Enolase N-terminal domain-like"/>
    <property type="match status" value="1"/>
</dbReference>
<dbReference type="Gene3D" id="3.30.390.10">
    <property type="entry name" value="Enolase-like, N-terminal domain"/>
    <property type="match status" value="1"/>
</dbReference>
<evidence type="ECO:0000256" key="3">
    <source>
        <dbReference type="ARBA" id="ARBA00022723"/>
    </source>
</evidence>
<gene>
    <name evidence="6" type="ORF">CIT31_28610</name>
</gene>
<dbReference type="SUPFAM" id="SSF51604">
    <property type="entry name" value="Enolase C-terminal domain-like"/>
    <property type="match status" value="1"/>
</dbReference>
<dbReference type="OrthoDB" id="9775913at2"/>
<dbReference type="InterPro" id="IPR013341">
    <property type="entry name" value="Mandelate_racemase_N_dom"/>
</dbReference>
<dbReference type="FunFam" id="3.30.390.10:FF:000009">
    <property type="entry name" value="Hydrophobic dipeptide epimerase"/>
    <property type="match status" value="1"/>
</dbReference>
<dbReference type="InterPro" id="IPR013342">
    <property type="entry name" value="Mandelate_racemase_C"/>
</dbReference>
<evidence type="ECO:0000313" key="7">
    <source>
        <dbReference type="Proteomes" id="UP000215931"/>
    </source>
</evidence>
<dbReference type="InterPro" id="IPR029017">
    <property type="entry name" value="Enolase-like_N"/>
</dbReference>
<comment type="caution">
    <text evidence="6">The sequence shown here is derived from an EMBL/GenBank/DDBJ whole genome shotgun (WGS) entry which is preliminary data.</text>
</comment>
<comment type="similarity">
    <text evidence="2">Belongs to the mandelate racemase/muconate lactonizing enzyme family.</text>
</comment>
<evidence type="ECO:0000313" key="6">
    <source>
        <dbReference type="EMBL" id="PAP92183.1"/>
    </source>
</evidence>
<feature type="domain" description="Mandelate racemase/muconate lactonizing enzyme C-terminal" evidence="5">
    <location>
        <begin position="144"/>
        <end position="237"/>
    </location>
</feature>
<evidence type="ECO:0000256" key="1">
    <source>
        <dbReference type="ARBA" id="ARBA00001946"/>
    </source>
</evidence>
<protein>
    <submittedName>
        <fullName evidence="6">Mandelate racemase</fullName>
    </submittedName>
</protein>
<dbReference type="InterPro" id="IPR029065">
    <property type="entry name" value="Enolase_C-like"/>
</dbReference>
<comment type="cofactor">
    <cofactor evidence="1">
        <name>Mg(2+)</name>
        <dbReference type="ChEBI" id="CHEBI:18420"/>
    </cofactor>
</comment>
<dbReference type="PANTHER" id="PTHR48080">
    <property type="entry name" value="D-GALACTONATE DEHYDRATASE-RELATED"/>
    <property type="match status" value="1"/>
</dbReference>
<dbReference type="GO" id="GO:0046872">
    <property type="term" value="F:metal ion binding"/>
    <property type="evidence" value="ECO:0007669"/>
    <property type="project" value="UniProtKB-KW"/>
</dbReference>
<dbReference type="EMBL" id="NPKH01000037">
    <property type="protein sequence ID" value="PAP92183.1"/>
    <property type="molecule type" value="Genomic_DNA"/>
</dbReference>
<evidence type="ECO:0000256" key="4">
    <source>
        <dbReference type="ARBA" id="ARBA00022842"/>
    </source>
</evidence>
<dbReference type="SFLD" id="SFLDG00180">
    <property type="entry name" value="muconate_cycloisomerase"/>
    <property type="match status" value="1"/>
</dbReference>
<accession>A0A271K8T3</accession>
<sequence length="367" mass="39608">MRIEAIELYEYRLTYAHGTYAMSKGRSASQQPSNLVRIVADDGLEGWGEAAILSGNYLPLFAGGTREALRELAPHLIGEDPRAIKRIEGIMDGVLTGQNNAKSAFDIACWDLFGKSVGLPVAALLGGVLGENLPIFEAIPLSSTEANIDFVTKRSAAGIRRFQIKVGDDPQRDAARVRSIIEASDDDIFFYVDANAGWTLLEASIGMRAMEDLNIWFEQPCTDLADCALLRKMSPLPLIMDESVVTLADLYRAKYEVGAGGINLKLGRVGGITRAANMRDTAQNLGMHFNIEDIWGGDISAAAVSHVAASSRPANLLQTSFFNDWTEEHVAGYQPRVRHGVGAAPTGPGLGIEIDRGLIGEPVTSFS</sequence>
<evidence type="ECO:0000259" key="5">
    <source>
        <dbReference type="SMART" id="SM00922"/>
    </source>
</evidence>
<dbReference type="GO" id="GO:0003824">
    <property type="term" value="F:catalytic activity"/>
    <property type="evidence" value="ECO:0007669"/>
    <property type="project" value="UniProtKB-ARBA"/>
</dbReference>
<dbReference type="Pfam" id="PF02746">
    <property type="entry name" value="MR_MLE_N"/>
    <property type="match status" value="1"/>
</dbReference>
<evidence type="ECO:0000256" key="2">
    <source>
        <dbReference type="ARBA" id="ARBA00008031"/>
    </source>
</evidence>
<keyword evidence="4" id="KW-0460">Magnesium</keyword>
<dbReference type="InterPro" id="IPR034593">
    <property type="entry name" value="DgoD-like"/>
</dbReference>
<reference evidence="6 7" key="1">
    <citation type="submission" date="2017-08" db="EMBL/GenBank/DDBJ databases">
        <title>Mesorhizobium wenxinae sp. nov., a novel rhizobial species isolated from root nodules of chickpea (Cicer arietinum L.).</title>
        <authorList>
            <person name="Zhang J."/>
        </authorList>
    </citation>
    <scope>NUCLEOTIDE SEQUENCE [LARGE SCALE GENOMIC DNA]</scope>
    <source>
        <strain evidence="7">WYCCWR 10019</strain>
    </source>
</reference>
<dbReference type="RefSeq" id="WP_095521499.1">
    <property type="nucleotide sequence ID" value="NZ_NPKH01000037.1"/>
</dbReference>
<dbReference type="Proteomes" id="UP000215931">
    <property type="component" value="Unassembled WGS sequence"/>
</dbReference>
<keyword evidence="7" id="KW-1185">Reference proteome</keyword>
<proteinExistence type="inferred from homology"/>
<organism evidence="6 7">
    <name type="scientific">Mesorhizobium wenxiniae</name>
    <dbReference type="NCBI Taxonomy" id="2014805"/>
    <lineage>
        <taxon>Bacteria</taxon>
        <taxon>Pseudomonadati</taxon>
        <taxon>Pseudomonadota</taxon>
        <taxon>Alphaproteobacteria</taxon>
        <taxon>Hyphomicrobiales</taxon>
        <taxon>Phyllobacteriaceae</taxon>
        <taxon>Mesorhizobium</taxon>
    </lineage>
</organism>
<dbReference type="Pfam" id="PF13378">
    <property type="entry name" value="MR_MLE_C"/>
    <property type="match status" value="1"/>
</dbReference>
<name>A0A271K8T3_9HYPH</name>
<dbReference type="InterPro" id="IPR036849">
    <property type="entry name" value="Enolase-like_C_sf"/>
</dbReference>
<keyword evidence="3" id="KW-0479">Metal-binding</keyword>